<gene>
    <name evidence="1" type="ORF">FBU59_002690</name>
</gene>
<organism evidence="1 2">
    <name type="scientific">Linderina macrospora</name>
    <dbReference type="NCBI Taxonomy" id="4868"/>
    <lineage>
        <taxon>Eukaryota</taxon>
        <taxon>Fungi</taxon>
        <taxon>Fungi incertae sedis</taxon>
        <taxon>Zoopagomycota</taxon>
        <taxon>Kickxellomycotina</taxon>
        <taxon>Kickxellomycetes</taxon>
        <taxon>Kickxellales</taxon>
        <taxon>Kickxellaceae</taxon>
        <taxon>Linderina</taxon>
    </lineage>
</organism>
<protein>
    <submittedName>
        <fullName evidence="1">Uncharacterized protein</fullName>
    </submittedName>
</protein>
<sequence length="343" mass="36982">MSAQINNRVILNAYLPDNDFSTSYYSVDSTQTVPTAESLAPGQVLIKVDSLSIDPHLRFFAAVSNPSIYRYELGEAVYSIGVGVVTASKSDKFQPGDIVRSDQFRWADYTVIDEQVLTKMPRNDVPPSTYLGVLGMTSFTAYIGVAHFGKAKQGETLLVSAASGAVGQIVVQLAKARGLRVVGVAGSDEKVEYVKSLGADAVINYKTCGDFYTAIKEAAPEGVDVYFDNVGGEILDAALLNLKFGARVVLCGNMATNGLDRDKVYGVKNLDTIVTKSVTIHTLFYALLSGSQVETDFVAEVSELAEQGKIQLKVDERTSLENAAQALMDQFQGKNFGKVIVKV</sequence>
<name>A0ACC1JAG5_9FUNG</name>
<reference evidence="1" key="1">
    <citation type="submission" date="2022-07" db="EMBL/GenBank/DDBJ databases">
        <title>Phylogenomic reconstructions and comparative analyses of Kickxellomycotina fungi.</title>
        <authorList>
            <person name="Reynolds N.K."/>
            <person name="Stajich J.E."/>
            <person name="Barry K."/>
            <person name="Grigoriev I.V."/>
            <person name="Crous P."/>
            <person name="Smith M.E."/>
        </authorList>
    </citation>
    <scope>NUCLEOTIDE SEQUENCE</scope>
    <source>
        <strain evidence="1">NRRL 5244</strain>
    </source>
</reference>
<evidence type="ECO:0000313" key="2">
    <source>
        <dbReference type="Proteomes" id="UP001150603"/>
    </source>
</evidence>
<dbReference type="Proteomes" id="UP001150603">
    <property type="component" value="Unassembled WGS sequence"/>
</dbReference>
<evidence type="ECO:0000313" key="1">
    <source>
        <dbReference type="EMBL" id="KAJ1944125.1"/>
    </source>
</evidence>
<keyword evidence="2" id="KW-1185">Reference proteome</keyword>
<accession>A0ACC1JAG5</accession>
<dbReference type="EMBL" id="JANBPW010001533">
    <property type="protein sequence ID" value="KAJ1944125.1"/>
    <property type="molecule type" value="Genomic_DNA"/>
</dbReference>
<proteinExistence type="predicted"/>
<comment type="caution">
    <text evidence="1">The sequence shown here is derived from an EMBL/GenBank/DDBJ whole genome shotgun (WGS) entry which is preliminary data.</text>
</comment>